<dbReference type="Pfam" id="PF04365">
    <property type="entry name" value="BrnT_toxin"/>
    <property type="match status" value="1"/>
</dbReference>
<evidence type="ECO:0000313" key="2">
    <source>
        <dbReference type="Proteomes" id="UP000244496"/>
    </source>
</evidence>
<keyword evidence="2" id="KW-1185">Reference proteome</keyword>
<evidence type="ECO:0000313" key="1">
    <source>
        <dbReference type="EMBL" id="AWB47965.1"/>
    </source>
</evidence>
<protein>
    <submittedName>
        <fullName evidence="1">Uncharacterized protein</fullName>
    </submittedName>
</protein>
<dbReference type="Gene3D" id="3.10.450.530">
    <property type="entry name" value="Ribonuclease toxin, BrnT, of type II toxin-antitoxin system"/>
    <property type="match status" value="1"/>
</dbReference>
<name>A0A2S0UJJ3_9RHOB</name>
<proteinExistence type="predicted"/>
<dbReference type="RefSeq" id="WP_108434789.1">
    <property type="nucleotide sequence ID" value="NZ_CP028918.1"/>
</dbReference>
<gene>
    <name evidence="1" type="ORF">HYN69_05040</name>
</gene>
<dbReference type="InterPro" id="IPR038573">
    <property type="entry name" value="BrnT_sf"/>
</dbReference>
<sequence>MWDWDEPKRHANLAKHGLDFAALDGFDWSSATHGADMRTDYGEARIVTTGYIGARLHILAWTPRHGRVRVISLRKANEREQKAWRSLRAPDR</sequence>
<dbReference type="KEGG" id="geh:HYN69_05040"/>
<organism evidence="1 2">
    <name type="scientific">Paragemmobacter aquarius</name>
    <dbReference type="NCBI Taxonomy" id="2169400"/>
    <lineage>
        <taxon>Bacteria</taxon>
        <taxon>Pseudomonadati</taxon>
        <taxon>Pseudomonadota</taxon>
        <taxon>Alphaproteobacteria</taxon>
        <taxon>Rhodobacterales</taxon>
        <taxon>Paracoccaceae</taxon>
        <taxon>Paragemmobacter</taxon>
    </lineage>
</organism>
<dbReference type="EMBL" id="CP028918">
    <property type="protein sequence ID" value="AWB47965.1"/>
    <property type="molecule type" value="Genomic_DNA"/>
</dbReference>
<dbReference type="Proteomes" id="UP000244496">
    <property type="component" value="Chromosome"/>
</dbReference>
<dbReference type="InterPro" id="IPR007460">
    <property type="entry name" value="BrnT_toxin"/>
</dbReference>
<dbReference type="AlphaFoldDB" id="A0A2S0UJJ3"/>
<dbReference type="OrthoDB" id="839663at2"/>
<reference evidence="1 2" key="1">
    <citation type="submission" date="2018-04" db="EMBL/GenBank/DDBJ databases">
        <title>Genome sequencing of Gemmobacter.</title>
        <authorList>
            <person name="Yi H."/>
            <person name="Baek M.-G."/>
        </authorList>
    </citation>
    <scope>NUCLEOTIDE SEQUENCE [LARGE SCALE GENOMIC DNA]</scope>
    <source>
        <strain evidence="1 2">HYN0069</strain>
    </source>
</reference>
<accession>A0A2S0UJJ3</accession>